<dbReference type="PANTHER" id="PTHR30558:SF7">
    <property type="entry name" value="TOL-PAL SYSTEM PROTEIN TOLR"/>
    <property type="match status" value="1"/>
</dbReference>
<dbReference type="GO" id="GO:0022857">
    <property type="term" value="F:transmembrane transporter activity"/>
    <property type="evidence" value="ECO:0007669"/>
    <property type="project" value="InterPro"/>
</dbReference>
<keyword evidence="4 10" id="KW-0997">Cell inner membrane</keyword>
<dbReference type="HAMAP" id="MF_02203">
    <property type="entry name" value="TolR"/>
    <property type="match status" value="1"/>
</dbReference>
<organism evidence="11 12">
    <name type="scientific">Plasticicumulans lactativorans</name>
    <dbReference type="NCBI Taxonomy" id="1133106"/>
    <lineage>
        <taxon>Bacteria</taxon>
        <taxon>Pseudomonadati</taxon>
        <taxon>Pseudomonadota</taxon>
        <taxon>Gammaproteobacteria</taxon>
        <taxon>Candidatus Competibacteraceae</taxon>
        <taxon>Plasticicumulans</taxon>
    </lineage>
</organism>
<evidence type="ECO:0000256" key="5">
    <source>
        <dbReference type="ARBA" id="ARBA00022618"/>
    </source>
</evidence>
<evidence type="ECO:0000256" key="3">
    <source>
        <dbReference type="ARBA" id="ARBA00022475"/>
    </source>
</evidence>
<evidence type="ECO:0000256" key="4">
    <source>
        <dbReference type="ARBA" id="ARBA00022519"/>
    </source>
</evidence>
<evidence type="ECO:0000256" key="7">
    <source>
        <dbReference type="ARBA" id="ARBA00022989"/>
    </source>
</evidence>
<evidence type="ECO:0000313" key="11">
    <source>
        <dbReference type="EMBL" id="TCO81970.1"/>
    </source>
</evidence>
<dbReference type="InterPro" id="IPR014168">
    <property type="entry name" value="Tol-Pal_TolR"/>
</dbReference>
<dbReference type="Pfam" id="PF02472">
    <property type="entry name" value="ExbD"/>
    <property type="match status" value="1"/>
</dbReference>
<dbReference type="NCBIfam" id="TIGR02801">
    <property type="entry name" value="tolR"/>
    <property type="match status" value="1"/>
</dbReference>
<dbReference type="GO" id="GO:0015031">
    <property type="term" value="P:protein transport"/>
    <property type="evidence" value="ECO:0007669"/>
    <property type="project" value="InterPro"/>
</dbReference>
<protein>
    <recommendedName>
        <fullName evidence="10">Tol-Pal system protein TolR</fullName>
    </recommendedName>
</protein>
<dbReference type="EMBL" id="SLWY01000006">
    <property type="protein sequence ID" value="TCO81970.1"/>
    <property type="molecule type" value="Genomic_DNA"/>
</dbReference>
<dbReference type="RefSeq" id="WP_132540102.1">
    <property type="nucleotide sequence ID" value="NZ_SLWY01000006.1"/>
</dbReference>
<dbReference type="GO" id="GO:0051301">
    <property type="term" value="P:cell division"/>
    <property type="evidence" value="ECO:0007669"/>
    <property type="project" value="UniProtKB-UniRule"/>
</dbReference>
<dbReference type="Gene3D" id="3.30.420.270">
    <property type="match status" value="1"/>
</dbReference>
<gene>
    <name evidence="10" type="primary">tolR</name>
    <name evidence="11" type="ORF">EV699_10664</name>
</gene>
<keyword evidence="6 10" id="KW-0812">Transmembrane</keyword>
<evidence type="ECO:0000256" key="1">
    <source>
        <dbReference type="ARBA" id="ARBA00004162"/>
    </source>
</evidence>
<keyword evidence="7 10" id="KW-1133">Transmembrane helix</keyword>
<dbReference type="PANTHER" id="PTHR30558">
    <property type="entry name" value="EXBD MEMBRANE COMPONENT OF PMF-DRIVEN MACROMOLECULE IMPORT SYSTEM"/>
    <property type="match status" value="1"/>
</dbReference>
<evidence type="ECO:0000313" key="12">
    <source>
        <dbReference type="Proteomes" id="UP000295765"/>
    </source>
</evidence>
<comment type="caution">
    <text evidence="11">The sequence shown here is derived from an EMBL/GenBank/DDBJ whole genome shotgun (WGS) entry which is preliminary data.</text>
</comment>
<keyword evidence="12" id="KW-1185">Reference proteome</keyword>
<comment type="similarity">
    <text evidence="2 10">Belongs to the ExbD/TolR family.</text>
</comment>
<keyword evidence="9 10" id="KW-0131">Cell cycle</keyword>
<dbReference type="InterPro" id="IPR003400">
    <property type="entry name" value="ExbD"/>
</dbReference>
<dbReference type="GO" id="GO:0005886">
    <property type="term" value="C:plasma membrane"/>
    <property type="evidence" value="ECO:0007669"/>
    <property type="project" value="UniProtKB-SubCell"/>
</dbReference>
<evidence type="ECO:0000256" key="2">
    <source>
        <dbReference type="ARBA" id="ARBA00005811"/>
    </source>
</evidence>
<comment type="subcellular location">
    <subcellularLocation>
        <location evidence="10">Cell inner membrane</location>
        <topology evidence="10">Single-pass membrane protein</topology>
    </subcellularLocation>
    <subcellularLocation>
        <location evidence="1">Cell membrane</location>
        <topology evidence="1">Single-pass membrane protein</topology>
    </subcellularLocation>
</comment>
<evidence type="ECO:0000256" key="9">
    <source>
        <dbReference type="ARBA" id="ARBA00023306"/>
    </source>
</evidence>
<evidence type="ECO:0000256" key="10">
    <source>
        <dbReference type="HAMAP-Rule" id="MF_02203"/>
    </source>
</evidence>
<proteinExistence type="inferred from homology"/>
<sequence length="145" mass="15701">MARRSSRKKAMADINVVPFIDVMLVLLIIFMATAPLLNQGVEVDLPQGVADVLQPNEQQPLILTVNQHGELFLNQAEDPRAPQPDQAILDRAAAVLALARQRNQPLTVLVKGDKAVDYGRVVYAMGLLKKAGASRVGLSLDLPEG</sequence>
<dbReference type="AlphaFoldDB" id="A0A4R2L5I2"/>
<keyword evidence="3 10" id="KW-1003">Cell membrane</keyword>
<reference evidence="11 12" key="1">
    <citation type="submission" date="2019-03" db="EMBL/GenBank/DDBJ databases">
        <title>Genomic Encyclopedia of Type Strains, Phase IV (KMG-IV): sequencing the most valuable type-strain genomes for metagenomic binning, comparative biology and taxonomic classification.</title>
        <authorList>
            <person name="Goeker M."/>
        </authorList>
    </citation>
    <scope>NUCLEOTIDE SEQUENCE [LARGE SCALE GENOMIC DNA]</scope>
    <source>
        <strain evidence="11 12">DSM 25287</strain>
    </source>
</reference>
<dbReference type="Proteomes" id="UP000295765">
    <property type="component" value="Unassembled WGS sequence"/>
</dbReference>
<feature type="transmembrane region" description="Helical" evidence="10">
    <location>
        <begin position="12"/>
        <end position="37"/>
    </location>
</feature>
<keyword evidence="8 10" id="KW-0472">Membrane</keyword>
<keyword evidence="5 10" id="KW-0132">Cell division</keyword>
<accession>A0A4R2L5I2</accession>
<comment type="subunit">
    <text evidence="10">The Tol-Pal system is composed of five core proteins: the inner membrane proteins TolA, TolQ and TolR, the periplasmic protein TolB and the outer membrane protein Pal. They form a network linking the inner and outer membranes and the peptidoglycan layer.</text>
</comment>
<name>A0A4R2L5I2_9GAMM</name>
<evidence type="ECO:0000256" key="8">
    <source>
        <dbReference type="ARBA" id="ARBA00023136"/>
    </source>
</evidence>
<comment type="function">
    <text evidence="10">Part of the Tol-Pal system, which plays a role in outer membrane invagination during cell division and is important for maintaining outer membrane integrity.</text>
</comment>
<dbReference type="OrthoDB" id="9798629at2"/>
<evidence type="ECO:0000256" key="6">
    <source>
        <dbReference type="ARBA" id="ARBA00022692"/>
    </source>
</evidence>